<dbReference type="PANTHER" id="PTHR11895:SF7">
    <property type="entry name" value="GLUTAMYL-TRNA(GLN) AMIDOTRANSFERASE SUBUNIT A, MITOCHONDRIAL"/>
    <property type="match status" value="1"/>
</dbReference>
<proteinExistence type="inferred from homology"/>
<comment type="similarity">
    <text evidence="1">Belongs to the amidase family.</text>
</comment>
<dbReference type="PANTHER" id="PTHR11895">
    <property type="entry name" value="TRANSAMIDASE"/>
    <property type="match status" value="1"/>
</dbReference>
<dbReference type="InterPro" id="IPR020556">
    <property type="entry name" value="Amidase_CS"/>
</dbReference>
<evidence type="ECO:0000256" key="1">
    <source>
        <dbReference type="ARBA" id="ARBA00009199"/>
    </source>
</evidence>
<sequence>MSSETFPLRQALEIGRLDAHDQAALVRDGKLSPAELTAAAITRAEHFQSLGALSHADFAGAMTRAQAVQRAAPMAGVPWLPKDSLQYAGMPTRGGSRSRTGTPATSSSPFVECFDHAGLVAIGKSAMPEFGLIGSTEPLLGPVTRNPWRLDHSPGGSSGGAGAALAAGIVPLAQGSDGAGSIRIPASACGVVGLKPGRGTTVRVRDRHAIEDLIVADSLMARSVRDVAWAFETARPGQGAAVAAEPTLRRLKIAMIVPSLNGAAPHPQVEQVLNRVASTCESLGHRVELADYPFERPWLWRGMHTLWSRLGLDAVQEVTASRGAAFAQSSLEPWTHGLAQFHLTHCGVPELEEAYRMLAQLPVLFSDFHQQYDVLLTPTLSAPPPPLGHLAPDREFNALSDAMFGWISYTPLQNLAGTPAISLPLGSADGLPVGVQFAADRGQEPLLLQLAAELEHAAPWQGRWPAMSVATVLKEMH</sequence>
<dbReference type="SUPFAM" id="SSF75304">
    <property type="entry name" value="Amidase signature (AS) enzymes"/>
    <property type="match status" value="1"/>
</dbReference>
<dbReference type="STRING" id="428993.SAMN06296058_0026"/>
<evidence type="ECO:0000313" key="3">
    <source>
        <dbReference type="EMBL" id="SKC39573.1"/>
    </source>
</evidence>
<name>A0A1T5IKR6_9GAMM</name>
<accession>A0A1T5IKR6</accession>
<dbReference type="InterPro" id="IPR000120">
    <property type="entry name" value="Amidase"/>
</dbReference>
<evidence type="ECO:0000313" key="4">
    <source>
        <dbReference type="Proteomes" id="UP000190341"/>
    </source>
</evidence>
<dbReference type="InterPro" id="IPR036928">
    <property type="entry name" value="AS_sf"/>
</dbReference>
<dbReference type="EMBL" id="FUZV01000001">
    <property type="protein sequence ID" value="SKC39573.1"/>
    <property type="molecule type" value="Genomic_DNA"/>
</dbReference>
<feature type="domain" description="Amidase" evidence="2">
    <location>
        <begin position="35"/>
        <end position="448"/>
    </location>
</feature>
<dbReference type="Proteomes" id="UP000190341">
    <property type="component" value="Unassembled WGS sequence"/>
</dbReference>
<dbReference type="InterPro" id="IPR023631">
    <property type="entry name" value="Amidase_dom"/>
</dbReference>
<protein>
    <submittedName>
        <fullName evidence="3">Amidase</fullName>
    </submittedName>
</protein>
<dbReference type="RefSeq" id="WP_176140741.1">
    <property type="nucleotide sequence ID" value="NZ_BMCL01000003.1"/>
</dbReference>
<dbReference type="Gene3D" id="3.90.1300.10">
    <property type="entry name" value="Amidase signature (AS) domain"/>
    <property type="match status" value="1"/>
</dbReference>
<dbReference type="GO" id="GO:0003824">
    <property type="term" value="F:catalytic activity"/>
    <property type="evidence" value="ECO:0007669"/>
    <property type="project" value="InterPro"/>
</dbReference>
<dbReference type="Pfam" id="PF01425">
    <property type="entry name" value="Amidase"/>
    <property type="match status" value="1"/>
</dbReference>
<keyword evidence="4" id="KW-1185">Reference proteome</keyword>
<gene>
    <name evidence="3" type="ORF">SAMN06296058_0026</name>
</gene>
<dbReference type="AlphaFoldDB" id="A0A1T5IKR6"/>
<organism evidence="3 4">
    <name type="scientific">Pseudoxanthomonas indica</name>
    <dbReference type="NCBI Taxonomy" id="428993"/>
    <lineage>
        <taxon>Bacteria</taxon>
        <taxon>Pseudomonadati</taxon>
        <taxon>Pseudomonadota</taxon>
        <taxon>Gammaproteobacteria</taxon>
        <taxon>Lysobacterales</taxon>
        <taxon>Lysobacteraceae</taxon>
        <taxon>Pseudoxanthomonas</taxon>
    </lineage>
</organism>
<reference evidence="3 4" key="1">
    <citation type="submission" date="2017-02" db="EMBL/GenBank/DDBJ databases">
        <authorList>
            <person name="Peterson S.W."/>
        </authorList>
    </citation>
    <scope>NUCLEOTIDE SEQUENCE [LARGE SCALE GENOMIC DNA]</scope>
    <source>
        <strain evidence="3 4">P15</strain>
    </source>
</reference>
<dbReference type="PROSITE" id="PS00571">
    <property type="entry name" value="AMIDASES"/>
    <property type="match status" value="1"/>
</dbReference>
<evidence type="ECO:0000259" key="2">
    <source>
        <dbReference type="Pfam" id="PF01425"/>
    </source>
</evidence>